<dbReference type="EMBL" id="GG745346">
    <property type="protein sequence ID" value="KNE65054.1"/>
    <property type="molecule type" value="Genomic_DNA"/>
</dbReference>
<accession>A0A0L0SRT0</accession>
<feature type="compositionally biased region" description="Low complexity" evidence="2">
    <location>
        <begin position="177"/>
        <end position="188"/>
    </location>
</feature>
<proteinExistence type="predicted"/>
<name>A0A0L0SRT0_ALLM3</name>
<organism evidence="3 4">
    <name type="scientific">Allomyces macrogynus (strain ATCC 38327)</name>
    <name type="common">Allomyces javanicus var. macrogynus</name>
    <dbReference type="NCBI Taxonomy" id="578462"/>
    <lineage>
        <taxon>Eukaryota</taxon>
        <taxon>Fungi</taxon>
        <taxon>Fungi incertae sedis</taxon>
        <taxon>Blastocladiomycota</taxon>
        <taxon>Blastocladiomycetes</taxon>
        <taxon>Blastocladiales</taxon>
        <taxon>Blastocladiaceae</taxon>
        <taxon>Allomyces</taxon>
    </lineage>
</organism>
<reference evidence="4" key="2">
    <citation type="submission" date="2009-11" db="EMBL/GenBank/DDBJ databases">
        <title>The Genome Sequence of Allomyces macrogynus strain ATCC 38327.</title>
        <authorList>
            <consortium name="The Broad Institute Genome Sequencing Platform"/>
            <person name="Russ C."/>
            <person name="Cuomo C."/>
            <person name="Shea T."/>
            <person name="Young S.K."/>
            <person name="Zeng Q."/>
            <person name="Koehrsen M."/>
            <person name="Haas B."/>
            <person name="Borodovsky M."/>
            <person name="Guigo R."/>
            <person name="Alvarado L."/>
            <person name="Berlin A."/>
            <person name="Borenstein D."/>
            <person name="Chen Z."/>
            <person name="Engels R."/>
            <person name="Freedman E."/>
            <person name="Gellesch M."/>
            <person name="Goldberg J."/>
            <person name="Griggs A."/>
            <person name="Gujja S."/>
            <person name="Heiman D."/>
            <person name="Hepburn T."/>
            <person name="Howarth C."/>
            <person name="Jen D."/>
            <person name="Larson L."/>
            <person name="Lewis B."/>
            <person name="Mehta T."/>
            <person name="Park D."/>
            <person name="Pearson M."/>
            <person name="Roberts A."/>
            <person name="Saif S."/>
            <person name="Shenoy N."/>
            <person name="Sisk P."/>
            <person name="Stolte C."/>
            <person name="Sykes S."/>
            <person name="Walk T."/>
            <person name="White J."/>
            <person name="Yandava C."/>
            <person name="Burger G."/>
            <person name="Gray M.W."/>
            <person name="Holland P.W.H."/>
            <person name="King N."/>
            <person name="Lang F.B.F."/>
            <person name="Roger A.J."/>
            <person name="Ruiz-Trillo I."/>
            <person name="Lander E."/>
            <person name="Nusbaum C."/>
        </authorList>
    </citation>
    <scope>NUCLEOTIDE SEQUENCE [LARGE SCALE GENOMIC DNA]</scope>
    <source>
        <strain evidence="4">ATCC 38327</strain>
    </source>
</reference>
<keyword evidence="1" id="KW-0175">Coiled coil</keyword>
<feature type="coiled-coil region" evidence="1">
    <location>
        <begin position="103"/>
        <end position="130"/>
    </location>
</feature>
<feature type="region of interest" description="Disordered" evidence="2">
    <location>
        <begin position="233"/>
        <end position="259"/>
    </location>
</feature>
<dbReference type="Proteomes" id="UP000054350">
    <property type="component" value="Unassembled WGS sequence"/>
</dbReference>
<dbReference type="OrthoDB" id="10432595at2759"/>
<evidence type="ECO:0000256" key="2">
    <source>
        <dbReference type="SAM" id="MobiDB-lite"/>
    </source>
</evidence>
<evidence type="ECO:0000313" key="3">
    <source>
        <dbReference type="EMBL" id="KNE65054.1"/>
    </source>
</evidence>
<protein>
    <submittedName>
        <fullName evidence="3">Uncharacterized protein</fullName>
    </submittedName>
</protein>
<sequence length="383" mass="40414">MLAGSPPDPSRLGTPGAAPPPRLPRLTIHEQQLLLERAAVVLHDACIPTAEHMKTAALGLIHGGTDAPLISDMIAVLVALSTDLRKLWALYDPALRAAAHAIKVDLESRAEEERNTIKAANNRNVLHEEEAAVQGVGRGVAAVGAAQRKDSIVALLAQGQGAVEMDQGAQDPDAMGVDPVDSPPVVRRSQTEPSPSDGARATPFTLRHPVAGPAVQHRVSDDRCAHHSPIVSHHQVQLPPPVSSALPTGSQASPAPGTAETAIDPALRELLLADPLGHLLVAPGSPFVATSSEHDVITMSDVRIALGLRDPRGLRDKGCAFPPPFDWDLLAQIGVKRRAPPVPDCLKCSAPRTECGCSGRVEMTTVMQEGTQKVVVVGVRRRQ</sequence>
<feature type="region of interest" description="Disordered" evidence="2">
    <location>
        <begin position="1"/>
        <end position="22"/>
    </location>
</feature>
<gene>
    <name evidence="3" type="ORF">AMAG_10718</name>
</gene>
<keyword evidence="4" id="KW-1185">Reference proteome</keyword>
<evidence type="ECO:0000313" key="4">
    <source>
        <dbReference type="Proteomes" id="UP000054350"/>
    </source>
</evidence>
<evidence type="ECO:0000256" key="1">
    <source>
        <dbReference type="SAM" id="Coils"/>
    </source>
</evidence>
<dbReference type="AlphaFoldDB" id="A0A0L0SRT0"/>
<dbReference type="VEuPathDB" id="FungiDB:AMAG_10718"/>
<feature type="region of interest" description="Disordered" evidence="2">
    <location>
        <begin position="165"/>
        <end position="204"/>
    </location>
</feature>
<reference evidence="3 4" key="1">
    <citation type="submission" date="2009-11" db="EMBL/GenBank/DDBJ databases">
        <title>Annotation of Allomyces macrogynus ATCC 38327.</title>
        <authorList>
            <consortium name="The Broad Institute Genome Sequencing Platform"/>
            <person name="Russ C."/>
            <person name="Cuomo C."/>
            <person name="Burger G."/>
            <person name="Gray M.W."/>
            <person name="Holland P.W.H."/>
            <person name="King N."/>
            <person name="Lang F.B.F."/>
            <person name="Roger A.J."/>
            <person name="Ruiz-Trillo I."/>
            <person name="Young S.K."/>
            <person name="Zeng Q."/>
            <person name="Gargeya S."/>
            <person name="Fitzgerald M."/>
            <person name="Haas B."/>
            <person name="Abouelleil A."/>
            <person name="Alvarado L."/>
            <person name="Arachchi H.M."/>
            <person name="Berlin A."/>
            <person name="Chapman S.B."/>
            <person name="Gearin G."/>
            <person name="Goldberg J."/>
            <person name="Griggs A."/>
            <person name="Gujja S."/>
            <person name="Hansen M."/>
            <person name="Heiman D."/>
            <person name="Howarth C."/>
            <person name="Larimer J."/>
            <person name="Lui A."/>
            <person name="MacDonald P.J.P."/>
            <person name="McCowen C."/>
            <person name="Montmayeur A."/>
            <person name="Murphy C."/>
            <person name="Neiman D."/>
            <person name="Pearson M."/>
            <person name="Priest M."/>
            <person name="Roberts A."/>
            <person name="Saif S."/>
            <person name="Shea T."/>
            <person name="Sisk P."/>
            <person name="Stolte C."/>
            <person name="Sykes S."/>
            <person name="Wortman J."/>
            <person name="Nusbaum C."/>
            <person name="Birren B."/>
        </authorList>
    </citation>
    <scope>NUCLEOTIDE SEQUENCE [LARGE SCALE GENOMIC DNA]</scope>
    <source>
        <strain evidence="3 4">ATCC 38327</strain>
    </source>
</reference>